<evidence type="ECO:0000256" key="1">
    <source>
        <dbReference type="ARBA" id="ARBA00004141"/>
    </source>
</evidence>
<evidence type="ECO:0000256" key="4">
    <source>
        <dbReference type="ARBA" id="ARBA00023136"/>
    </source>
</evidence>
<dbReference type="GO" id="GO:0016020">
    <property type="term" value="C:membrane"/>
    <property type="evidence" value="ECO:0007669"/>
    <property type="project" value="UniProtKB-SubCell"/>
</dbReference>
<dbReference type="InterPro" id="IPR004895">
    <property type="entry name" value="Prenylated_rab_accept_PRA1"/>
</dbReference>
<dbReference type="EMBL" id="CANTFM010002689">
    <property type="protein sequence ID" value="CAI5747354.1"/>
    <property type="molecule type" value="Genomic_DNA"/>
</dbReference>
<keyword evidence="7" id="KW-1185">Reference proteome</keyword>
<reference evidence="6" key="1">
    <citation type="submission" date="2022-12" db="EMBL/GenBank/DDBJ databases">
        <authorList>
            <person name="Webb A."/>
        </authorList>
    </citation>
    <scope>NUCLEOTIDE SEQUENCE</scope>
    <source>
        <strain evidence="6">Pd1</strain>
    </source>
</reference>
<keyword evidence="3 5" id="KW-1133">Transmembrane helix</keyword>
<evidence type="ECO:0000313" key="7">
    <source>
        <dbReference type="Proteomes" id="UP001162029"/>
    </source>
</evidence>
<comment type="similarity">
    <text evidence="5">Belongs to the PRA1 family.</text>
</comment>
<organism evidence="6 7">
    <name type="scientific">Peronospora destructor</name>
    <dbReference type="NCBI Taxonomy" id="86335"/>
    <lineage>
        <taxon>Eukaryota</taxon>
        <taxon>Sar</taxon>
        <taxon>Stramenopiles</taxon>
        <taxon>Oomycota</taxon>
        <taxon>Peronosporomycetes</taxon>
        <taxon>Peronosporales</taxon>
        <taxon>Peronosporaceae</taxon>
        <taxon>Peronospora</taxon>
    </lineage>
</organism>
<evidence type="ECO:0000256" key="3">
    <source>
        <dbReference type="ARBA" id="ARBA00022989"/>
    </source>
</evidence>
<proteinExistence type="inferred from homology"/>
<evidence type="ECO:0000313" key="6">
    <source>
        <dbReference type="EMBL" id="CAI5747354.1"/>
    </source>
</evidence>
<gene>
    <name evidence="6" type="ORF">PDE001_LOCUS12265</name>
</gene>
<dbReference type="Pfam" id="PF03208">
    <property type="entry name" value="PRA1"/>
    <property type="match status" value="1"/>
</dbReference>
<evidence type="ECO:0000256" key="5">
    <source>
        <dbReference type="RuleBase" id="RU363107"/>
    </source>
</evidence>
<keyword evidence="4 5" id="KW-0472">Membrane</keyword>
<dbReference type="AlphaFoldDB" id="A0AAV0VL37"/>
<comment type="subcellular location">
    <subcellularLocation>
        <location evidence="1 5">Membrane</location>
        <topology evidence="1 5">Multi-pass membrane protein</topology>
    </subcellularLocation>
</comment>
<protein>
    <recommendedName>
        <fullName evidence="5">PRA1 family protein</fullName>
    </recommendedName>
</protein>
<accession>A0AAV0VL37</accession>
<dbReference type="Proteomes" id="UP001162029">
    <property type="component" value="Unassembled WGS sequence"/>
</dbReference>
<sequence length="130" mass="14517">MGCRNLQSNRQGRQYPGHLWDFSVLRSRRGEAVNVPERRQMLALWCRKNALYFSASYAISAALVGVVTILLNPFFFFVLICLGGFWLDMSSATADESPENSTKIIGRTVTPEQRQLDMLGVSAAAIVVFV</sequence>
<evidence type="ECO:0000256" key="2">
    <source>
        <dbReference type="ARBA" id="ARBA00022692"/>
    </source>
</evidence>
<comment type="caution">
    <text evidence="6">The sequence shown here is derived from an EMBL/GenBank/DDBJ whole genome shotgun (WGS) entry which is preliminary data.</text>
</comment>
<comment type="caution">
    <text evidence="5">Lacks conserved residue(s) required for the propagation of feature annotation.</text>
</comment>
<feature type="transmembrane region" description="Helical" evidence="5">
    <location>
        <begin position="57"/>
        <end position="87"/>
    </location>
</feature>
<name>A0AAV0VL37_9STRA</name>
<keyword evidence="2 5" id="KW-0812">Transmembrane</keyword>